<gene>
    <name evidence="2" type="ORF">TKK_006755</name>
</gene>
<dbReference type="Proteomes" id="UP001627154">
    <property type="component" value="Unassembled WGS sequence"/>
</dbReference>
<comment type="caution">
    <text evidence="2">The sequence shown here is derived from an EMBL/GenBank/DDBJ whole genome shotgun (WGS) entry which is preliminary data.</text>
</comment>
<sequence length="244" mass="27637">MHININSLRDHFTQVRDLLTTQNIDVLSLVESWMTPNLPLTMYNIPGFKLIRNDRGLLATATKRRRKHNRKRKFKYMQGGGIAVYIRSGIPHRIIHAPQTVTLNETECLWIEIGRGKQKLLFGADYRRPGGFYLNKLFSFYRSMSHRAYCGSILAGDFNVNLLLDEYEMAHYRHLVSEASLDIVPFGATHHGLTFDTAIDYIIVDSLDKVIASTKSPTPFAAAHDSIMVEYALAAPLPLCSVGK</sequence>
<dbReference type="AlphaFoldDB" id="A0ABD2X293"/>
<feature type="domain" description="Endonuclease/exonuclease/phosphatase" evidence="1">
    <location>
        <begin position="2"/>
        <end position="220"/>
    </location>
</feature>
<name>A0ABD2X293_9HYME</name>
<keyword evidence="3" id="KW-1185">Reference proteome</keyword>
<proteinExistence type="predicted"/>
<dbReference type="SUPFAM" id="SSF56219">
    <property type="entry name" value="DNase I-like"/>
    <property type="match status" value="1"/>
</dbReference>
<dbReference type="InterPro" id="IPR036691">
    <property type="entry name" value="Endo/exonu/phosph_ase_sf"/>
</dbReference>
<dbReference type="Pfam" id="PF03372">
    <property type="entry name" value="Exo_endo_phos"/>
    <property type="match status" value="1"/>
</dbReference>
<organism evidence="2 3">
    <name type="scientific">Trichogramma kaykai</name>
    <dbReference type="NCBI Taxonomy" id="54128"/>
    <lineage>
        <taxon>Eukaryota</taxon>
        <taxon>Metazoa</taxon>
        <taxon>Ecdysozoa</taxon>
        <taxon>Arthropoda</taxon>
        <taxon>Hexapoda</taxon>
        <taxon>Insecta</taxon>
        <taxon>Pterygota</taxon>
        <taxon>Neoptera</taxon>
        <taxon>Endopterygota</taxon>
        <taxon>Hymenoptera</taxon>
        <taxon>Apocrita</taxon>
        <taxon>Proctotrupomorpha</taxon>
        <taxon>Chalcidoidea</taxon>
        <taxon>Trichogrammatidae</taxon>
        <taxon>Trichogramma</taxon>
    </lineage>
</organism>
<evidence type="ECO:0000313" key="3">
    <source>
        <dbReference type="Proteomes" id="UP001627154"/>
    </source>
</evidence>
<dbReference type="InterPro" id="IPR005135">
    <property type="entry name" value="Endo/exonuclease/phosphatase"/>
</dbReference>
<dbReference type="Gene3D" id="3.60.10.10">
    <property type="entry name" value="Endonuclease/exonuclease/phosphatase"/>
    <property type="match status" value="1"/>
</dbReference>
<evidence type="ECO:0000313" key="2">
    <source>
        <dbReference type="EMBL" id="KAL3399472.1"/>
    </source>
</evidence>
<accession>A0ABD2X293</accession>
<dbReference type="EMBL" id="JBJJXI010000055">
    <property type="protein sequence ID" value="KAL3399472.1"/>
    <property type="molecule type" value="Genomic_DNA"/>
</dbReference>
<reference evidence="2 3" key="1">
    <citation type="journal article" date="2024" name="bioRxiv">
        <title>A reference genome for Trichogramma kaykai: A tiny desert-dwelling parasitoid wasp with competing sex-ratio distorters.</title>
        <authorList>
            <person name="Culotta J."/>
            <person name="Lindsey A.R."/>
        </authorList>
    </citation>
    <scope>NUCLEOTIDE SEQUENCE [LARGE SCALE GENOMIC DNA]</scope>
    <source>
        <strain evidence="2 3">KSX58</strain>
    </source>
</reference>
<evidence type="ECO:0000259" key="1">
    <source>
        <dbReference type="Pfam" id="PF03372"/>
    </source>
</evidence>
<protein>
    <recommendedName>
        <fullName evidence="1">Endonuclease/exonuclease/phosphatase domain-containing protein</fullName>
    </recommendedName>
</protein>